<keyword evidence="2" id="KW-1185">Reference proteome</keyword>
<proteinExistence type="predicted"/>
<protein>
    <recommendedName>
        <fullName evidence="3">DDE-1 domain-containing protein</fullName>
    </recommendedName>
</protein>
<accession>A0AAV6W5Y1</accession>
<evidence type="ECO:0000313" key="1">
    <source>
        <dbReference type="EMBL" id="KAG8202111.1"/>
    </source>
</evidence>
<sequence>MQSIECFDKQVEFSVNLLEAMCYLKKAWDTVSSAAIRNSFKRGGFKHPSFLDTFEEVPKTSNDLLIGAAESRGILSASMFVEYVSMDDGILTAEIPKYEDIINEVSEKQDIAISNQFDSDDDADTELPSIINFNEAAAALKTVQSFLMQQDYASCALTNLDKVDTFIKECFIDDSIKKSGTGSITMENAPLTRDK</sequence>
<dbReference type="EMBL" id="JAFNEN010000001">
    <property type="protein sequence ID" value="KAG8202111.1"/>
    <property type="molecule type" value="Genomic_DNA"/>
</dbReference>
<comment type="caution">
    <text evidence="1">The sequence shown here is derived from an EMBL/GenBank/DDBJ whole genome shotgun (WGS) entry which is preliminary data.</text>
</comment>
<reference evidence="1 2" key="1">
    <citation type="journal article" date="2022" name="Nat. Ecol. Evol.">
        <title>A masculinizing supergene underlies an exaggerated male reproductive morph in a spider.</title>
        <authorList>
            <person name="Hendrickx F."/>
            <person name="De Corte Z."/>
            <person name="Sonet G."/>
            <person name="Van Belleghem S.M."/>
            <person name="Kostlbacher S."/>
            <person name="Vangestel C."/>
        </authorList>
    </citation>
    <scope>NUCLEOTIDE SEQUENCE [LARGE SCALE GENOMIC DNA]</scope>
    <source>
        <strain evidence="1">W744_W776</strain>
    </source>
</reference>
<evidence type="ECO:0000313" key="2">
    <source>
        <dbReference type="Proteomes" id="UP000827092"/>
    </source>
</evidence>
<name>A0AAV6W5Y1_9ARAC</name>
<evidence type="ECO:0008006" key="3">
    <source>
        <dbReference type="Google" id="ProtNLM"/>
    </source>
</evidence>
<organism evidence="1 2">
    <name type="scientific">Oedothorax gibbosus</name>
    <dbReference type="NCBI Taxonomy" id="931172"/>
    <lineage>
        <taxon>Eukaryota</taxon>
        <taxon>Metazoa</taxon>
        <taxon>Ecdysozoa</taxon>
        <taxon>Arthropoda</taxon>
        <taxon>Chelicerata</taxon>
        <taxon>Arachnida</taxon>
        <taxon>Araneae</taxon>
        <taxon>Araneomorphae</taxon>
        <taxon>Entelegynae</taxon>
        <taxon>Araneoidea</taxon>
        <taxon>Linyphiidae</taxon>
        <taxon>Erigoninae</taxon>
        <taxon>Oedothorax</taxon>
    </lineage>
</organism>
<gene>
    <name evidence="1" type="ORF">JTE90_010472</name>
</gene>
<dbReference type="Proteomes" id="UP000827092">
    <property type="component" value="Unassembled WGS sequence"/>
</dbReference>
<dbReference type="AlphaFoldDB" id="A0AAV6W5Y1"/>